<dbReference type="GO" id="GO:0016787">
    <property type="term" value="F:hydrolase activity"/>
    <property type="evidence" value="ECO:0007669"/>
    <property type="project" value="UniProtKB-KW"/>
</dbReference>
<dbReference type="Pfam" id="PF12697">
    <property type="entry name" value="Abhydrolase_6"/>
    <property type="match status" value="1"/>
</dbReference>
<dbReference type="PANTHER" id="PTHR43194">
    <property type="entry name" value="HYDROLASE ALPHA/BETA FOLD FAMILY"/>
    <property type="match status" value="1"/>
</dbReference>
<comment type="caution">
    <text evidence="2">The sequence shown here is derived from an EMBL/GenBank/DDBJ whole genome shotgun (WGS) entry which is preliminary data.</text>
</comment>
<dbReference type="SUPFAM" id="SSF53474">
    <property type="entry name" value="alpha/beta-Hydrolases"/>
    <property type="match status" value="1"/>
</dbReference>
<evidence type="ECO:0000259" key="1">
    <source>
        <dbReference type="Pfam" id="PF12697"/>
    </source>
</evidence>
<organism evidence="2 3">
    <name type="scientific">Isoptericola sediminis</name>
    <dbReference type="NCBI Taxonomy" id="2733572"/>
    <lineage>
        <taxon>Bacteria</taxon>
        <taxon>Bacillati</taxon>
        <taxon>Actinomycetota</taxon>
        <taxon>Actinomycetes</taxon>
        <taxon>Micrococcales</taxon>
        <taxon>Promicromonosporaceae</taxon>
        <taxon>Isoptericola</taxon>
    </lineage>
</organism>
<sequence length="267" mass="29033">MVQHQSSGPWHVTSTDGTRLAVWSTGTGPPLLLVHGSMSDHRRWRIVDLLAQDRTVHAMDRRGRGGSTDALDWTPEREVEDVVAVIEAVAADAGRPTDVLGHSFGGYLCVRAAGRTPHVRRLVLYEPAVVQHPQPPELVARVQAAVDAGRYEEAVEIMMRDVLHMPEAELAVLREQPSWPARVATAPTLPREESVPLLLDPAEAAGVTAPTLLIRGGDSPEFLQDAIRTVAGSVPDCRVVTLEGQQHVADQTDPETFAAVVREFLRG</sequence>
<dbReference type="PANTHER" id="PTHR43194:SF2">
    <property type="entry name" value="PEROXISOMAL MEMBRANE PROTEIN LPX1"/>
    <property type="match status" value="1"/>
</dbReference>
<keyword evidence="2" id="KW-0378">Hydrolase</keyword>
<dbReference type="InterPro" id="IPR029058">
    <property type="entry name" value="AB_hydrolase_fold"/>
</dbReference>
<dbReference type="EMBL" id="JABFAJ010000011">
    <property type="protein sequence ID" value="NNU27207.1"/>
    <property type="molecule type" value="Genomic_DNA"/>
</dbReference>
<accession>A0A849K7N7</accession>
<dbReference type="InterPro" id="IPR050228">
    <property type="entry name" value="Carboxylesterase_BioH"/>
</dbReference>
<dbReference type="RefSeq" id="WP_171246703.1">
    <property type="nucleotide sequence ID" value="NZ_JABFAJ010000011.1"/>
</dbReference>
<gene>
    <name evidence="2" type="ORF">HLI28_06585</name>
</gene>
<dbReference type="AlphaFoldDB" id="A0A849K7N7"/>
<protein>
    <submittedName>
        <fullName evidence="2">Alpha/beta hydrolase</fullName>
    </submittedName>
</protein>
<dbReference type="Gene3D" id="3.40.50.1820">
    <property type="entry name" value="alpha/beta hydrolase"/>
    <property type="match status" value="1"/>
</dbReference>
<dbReference type="InterPro" id="IPR000073">
    <property type="entry name" value="AB_hydrolase_1"/>
</dbReference>
<feature type="domain" description="AB hydrolase-1" evidence="1">
    <location>
        <begin position="31"/>
        <end position="259"/>
    </location>
</feature>
<evidence type="ECO:0000313" key="3">
    <source>
        <dbReference type="Proteomes" id="UP000557204"/>
    </source>
</evidence>
<evidence type="ECO:0000313" key="2">
    <source>
        <dbReference type="EMBL" id="NNU27207.1"/>
    </source>
</evidence>
<reference evidence="2 3" key="1">
    <citation type="submission" date="2020-05" db="EMBL/GenBank/DDBJ databases">
        <title>Genome sequence of Isoptericola sp. JC619 isolated from Chilika lagoon, India.</title>
        <authorList>
            <person name="Kumar D."/>
            <person name="Appam K."/>
            <person name="Gandham S."/>
            <person name="Uppada J."/>
            <person name="Sasikala C."/>
            <person name="Venkata Ramana C."/>
        </authorList>
    </citation>
    <scope>NUCLEOTIDE SEQUENCE [LARGE SCALE GENOMIC DNA]</scope>
    <source>
        <strain evidence="2 3">JC619</strain>
    </source>
</reference>
<dbReference type="Proteomes" id="UP000557204">
    <property type="component" value="Unassembled WGS sequence"/>
</dbReference>
<proteinExistence type="predicted"/>
<name>A0A849K7N7_9MICO</name>
<keyword evidence="3" id="KW-1185">Reference proteome</keyword>